<evidence type="ECO:0000256" key="4">
    <source>
        <dbReference type="ARBA" id="ARBA00022840"/>
    </source>
</evidence>
<evidence type="ECO:0000256" key="7">
    <source>
        <dbReference type="SAM" id="Phobius"/>
    </source>
</evidence>
<name>A0A4R1XWY7_ACICA</name>
<dbReference type="InterPro" id="IPR005074">
    <property type="entry name" value="Peptidase_C39"/>
</dbReference>
<keyword evidence="6 7" id="KW-0472">Membrane</keyword>
<dbReference type="InterPro" id="IPR039421">
    <property type="entry name" value="Type_1_exporter"/>
</dbReference>
<dbReference type="InterPro" id="IPR036640">
    <property type="entry name" value="ABC1_TM_sf"/>
</dbReference>
<dbReference type="SMART" id="SM00382">
    <property type="entry name" value="AAA"/>
    <property type="match status" value="1"/>
</dbReference>
<dbReference type="PANTHER" id="PTHR24221:SF606">
    <property type="entry name" value="COLICIN V SECRETION-PROCESSING ATP-BINDING PROTEIN"/>
    <property type="match status" value="1"/>
</dbReference>
<reference evidence="11 12" key="1">
    <citation type="submission" date="2019-03" db="EMBL/GenBank/DDBJ databases">
        <title>Genomic analyses of the natural microbiome of Caenorhabditis elegans.</title>
        <authorList>
            <person name="Samuel B."/>
        </authorList>
    </citation>
    <scope>NUCLEOTIDE SEQUENCE [LARGE SCALE GENOMIC DNA]</scope>
    <source>
        <strain evidence="11 12">JUb89</strain>
    </source>
</reference>
<evidence type="ECO:0000313" key="12">
    <source>
        <dbReference type="Proteomes" id="UP000294963"/>
    </source>
</evidence>
<feature type="transmembrane region" description="Helical" evidence="7">
    <location>
        <begin position="308"/>
        <end position="329"/>
    </location>
</feature>
<dbReference type="GO" id="GO:0008234">
    <property type="term" value="F:cysteine-type peptidase activity"/>
    <property type="evidence" value="ECO:0007669"/>
    <property type="project" value="InterPro"/>
</dbReference>
<accession>A0A4R1XWY7</accession>
<dbReference type="GO" id="GO:0016887">
    <property type="term" value="F:ATP hydrolysis activity"/>
    <property type="evidence" value="ECO:0007669"/>
    <property type="project" value="InterPro"/>
</dbReference>
<keyword evidence="3" id="KW-0547">Nucleotide-binding</keyword>
<dbReference type="GO" id="GO:0006508">
    <property type="term" value="P:proteolysis"/>
    <property type="evidence" value="ECO:0007669"/>
    <property type="project" value="InterPro"/>
</dbReference>
<dbReference type="GO" id="GO:0140359">
    <property type="term" value="F:ABC-type transporter activity"/>
    <property type="evidence" value="ECO:0007669"/>
    <property type="project" value="InterPro"/>
</dbReference>
<feature type="transmembrane region" description="Helical" evidence="7">
    <location>
        <begin position="212"/>
        <end position="237"/>
    </location>
</feature>
<dbReference type="Proteomes" id="UP000294963">
    <property type="component" value="Unassembled WGS sequence"/>
</dbReference>
<keyword evidence="5 7" id="KW-1133">Transmembrane helix</keyword>
<keyword evidence="2 7" id="KW-0812">Transmembrane</keyword>
<evidence type="ECO:0000259" key="10">
    <source>
        <dbReference type="PROSITE" id="PS50990"/>
    </source>
</evidence>
<feature type="domain" description="ABC transporter" evidence="8">
    <location>
        <begin position="492"/>
        <end position="701"/>
    </location>
</feature>
<dbReference type="CDD" id="cd18567">
    <property type="entry name" value="ABC_6TM_CvaB_RaxB_like"/>
    <property type="match status" value="1"/>
</dbReference>
<dbReference type="GO" id="GO:0005524">
    <property type="term" value="F:ATP binding"/>
    <property type="evidence" value="ECO:0007669"/>
    <property type="project" value="UniProtKB-KW"/>
</dbReference>
<evidence type="ECO:0000256" key="1">
    <source>
        <dbReference type="ARBA" id="ARBA00004651"/>
    </source>
</evidence>
<keyword evidence="4" id="KW-0067">ATP-binding</keyword>
<dbReference type="Pfam" id="PF00664">
    <property type="entry name" value="ABC_membrane"/>
    <property type="match status" value="1"/>
</dbReference>
<evidence type="ECO:0000256" key="3">
    <source>
        <dbReference type="ARBA" id="ARBA00022741"/>
    </source>
</evidence>
<dbReference type="Gene3D" id="3.90.70.10">
    <property type="entry name" value="Cysteine proteinases"/>
    <property type="match status" value="1"/>
</dbReference>
<dbReference type="InterPro" id="IPR003593">
    <property type="entry name" value="AAA+_ATPase"/>
</dbReference>
<evidence type="ECO:0000313" key="11">
    <source>
        <dbReference type="EMBL" id="TCM69144.1"/>
    </source>
</evidence>
<dbReference type="Gene3D" id="1.20.1560.10">
    <property type="entry name" value="ABC transporter type 1, transmembrane domain"/>
    <property type="match status" value="1"/>
</dbReference>
<evidence type="ECO:0000256" key="6">
    <source>
        <dbReference type="ARBA" id="ARBA00023136"/>
    </source>
</evidence>
<proteinExistence type="predicted"/>
<comment type="caution">
    <text evidence="11">The sequence shown here is derived from an EMBL/GenBank/DDBJ whole genome shotgun (WGS) entry which is preliminary data.</text>
</comment>
<dbReference type="Pfam" id="PF00005">
    <property type="entry name" value="ABC_tran"/>
    <property type="match status" value="1"/>
</dbReference>
<dbReference type="AlphaFoldDB" id="A0A4R1XWY7"/>
<feature type="transmembrane region" description="Helical" evidence="7">
    <location>
        <begin position="175"/>
        <end position="200"/>
    </location>
</feature>
<feature type="domain" description="ABC transmembrane type-1" evidence="9">
    <location>
        <begin position="179"/>
        <end position="458"/>
    </location>
</feature>
<dbReference type="GO" id="GO:0034040">
    <property type="term" value="F:ATPase-coupled lipid transmembrane transporter activity"/>
    <property type="evidence" value="ECO:0007669"/>
    <property type="project" value="TreeGrafter"/>
</dbReference>
<comment type="subcellular location">
    <subcellularLocation>
        <location evidence="1">Cell membrane</location>
        <topology evidence="1">Multi-pass membrane protein</topology>
    </subcellularLocation>
</comment>
<dbReference type="SUPFAM" id="SSF52540">
    <property type="entry name" value="P-loop containing nucleoside triphosphate hydrolases"/>
    <property type="match status" value="1"/>
</dbReference>
<evidence type="ECO:0000256" key="2">
    <source>
        <dbReference type="ARBA" id="ARBA00022692"/>
    </source>
</evidence>
<dbReference type="Gene3D" id="3.40.50.300">
    <property type="entry name" value="P-loop containing nucleotide triphosphate hydrolases"/>
    <property type="match status" value="1"/>
</dbReference>
<dbReference type="Pfam" id="PF03412">
    <property type="entry name" value="Peptidase_C39"/>
    <property type="match status" value="1"/>
</dbReference>
<protein>
    <submittedName>
        <fullName evidence="11">Colicin V processing peptidase</fullName>
    </submittedName>
</protein>
<dbReference type="InterPro" id="IPR033838">
    <property type="entry name" value="CvaB_peptidase"/>
</dbReference>
<dbReference type="InterPro" id="IPR011527">
    <property type="entry name" value="ABC1_TM_dom"/>
</dbReference>
<dbReference type="SUPFAM" id="SSF90123">
    <property type="entry name" value="ABC transporter transmembrane region"/>
    <property type="match status" value="1"/>
</dbReference>
<sequence>MNKAWLDQLKQQLNFRLKSRVPPLLQTEAAECGLTCLVMICRYYRKDVDLLSLRQQFAISSHGATLAVLIHIANKIGLDSRPLSLELEELSCLKRPCILHWDLNHFVVLVAIKAKKVIIHDPAFGRRCLTLNELSLHFTGVALELWPNAHFASTTQRQRLSFSSLLNNIDGLSSFLIKIFALSLLLESINLLIPVGTQLVMDHVILAKDHGLLTLICLGLFCFTLFRTLISMFRAWIGLLMDTFLNLQWKNGFFDHLLQLPLGYFEKRNPGDIQSRFYSLDFVRTTLTSGLVSGVLDGIMTLGLMLMMYLYAGWLLWVVLGFTLLYVLLRLLTFGSYRQAAEEKIVKEARSNSHFMETMYAMSTVKALGLNPIRTRTWMNLNIDTTNAGIRIARLDMLYGGVNALLTTLDQILILWLGASMVIEQQLTLGMFVAFNLYRGQFAERSTQLIDLVLQLRMLSLHNERLADIALTTPEAQVDNQTLIQPHQAASLEIKNLSYAYDALSVPIIHNLSLRIQPRESVAIVGPSGVGKSTLLKLMTGLIQPQQGHLLFNDRDIDQLGLAQYRQVIACVLQDDSLFAGSVADNIACFDLDKDQDRILEVAKACNIDVEIMNMPMGFETLISELGSSLSGGQVQRLLIARALYRRPAILFMDEATSHLDTHNEALINQSIKALNITRVFIAHRQSTIDSADRVFEMVRS</sequence>
<dbReference type="PROSITE" id="PS50929">
    <property type="entry name" value="ABC_TM1F"/>
    <property type="match status" value="1"/>
</dbReference>
<dbReference type="PROSITE" id="PS50893">
    <property type="entry name" value="ABC_TRANSPORTER_2"/>
    <property type="match status" value="1"/>
</dbReference>
<keyword evidence="12" id="KW-1185">Reference proteome</keyword>
<evidence type="ECO:0000259" key="9">
    <source>
        <dbReference type="PROSITE" id="PS50929"/>
    </source>
</evidence>
<dbReference type="CDD" id="cd02419">
    <property type="entry name" value="Peptidase_C39C"/>
    <property type="match status" value="1"/>
</dbReference>
<dbReference type="InterPro" id="IPR003439">
    <property type="entry name" value="ABC_transporter-like_ATP-bd"/>
</dbReference>
<dbReference type="OrthoDB" id="6828292at2"/>
<dbReference type="PANTHER" id="PTHR24221">
    <property type="entry name" value="ATP-BINDING CASSETTE SUB-FAMILY B"/>
    <property type="match status" value="1"/>
</dbReference>
<gene>
    <name evidence="11" type="ORF">EC844_10389</name>
</gene>
<feature type="domain" description="Peptidase C39" evidence="10">
    <location>
        <begin position="26"/>
        <end position="145"/>
    </location>
</feature>
<dbReference type="PROSITE" id="PS50990">
    <property type="entry name" value="PEPTIDASE_C39"/>
    <property type="match status" value="1"/>
</dbReference>
<dbReference type="EMBL" id="SLVJ01000003">
    <property type="protein sequence ID" value="TCM69144.1"/>
    <property type="molecule type" value="Genomic_DNA"/>
</dbReference>
<organism evidence="11 12">
    <name type="scientific">Acinetobacter calcoaceticus</name>
    <dbReference type="NCBI Taxonomy" id="471"/>
    <lineage>
        <taxon>Bacteria</taxon>
        <taxon>Pseudomonadati</taxon>
        <taxon>Pseudomonadota</taxon>
        <taxon>Gammaproteobacteria</taxon>
        <taxon>Moraxellales</taxon>
        <taxon>Moraxellaceae</taxon>
        <taxon>Acinetobacter</taxon>
        <taxon>Acinetobacter calcoaceticus/baumannii complex</taxon>
    </lineage>
</organism>
<feature type="transmembrane region" description="Helical" evidence="7">
    <location>
        <begin position="397"/>
        <end position="419"/>
    </location>
</feature>
<evidence type="ECO:0000259" key="8">
    <source>
        <dbReference type="PROSITE" id="PS50893"/>
    </source>
</evidence>
<dbReference type="InterPro" id="IPR027417">
    <property type="entry name" value="P-loop_NTPase"/>
</dbReference>
<evidence type="ECO:0000256" key="5">
    <source>
        <dbReference type="ARBA" id="ARBA00022989"/>
    </source>
</evidence>
<dbReference type="GO" id="GO:0005886">
    <property type="term" value="C:plasma membrane"/>
    <property type="evidence" value="ECO:0007669"/>
    <property type="project" value="UniProtKB-SubCell"/>
</dbReference>